<evidence type="ECO:0000313" key="2">
    <source>
        <dbReference type="Proteomes" id="UP001482620"/>
    </source>
</evidence>
<name>A0ABV0SY51_9TELE</name>
<protein>
    <submittedName>
        <fullName evidence="1">Uncharacterized protein</fullName>
    </submittedName>
</protein>
<accession>A0ABV0SY51</accession>
<dbReference type="Proteomes" id="UP001482620">
    <property type="component" value="Unassembled WGS sequence"/>
</dbReference>
<sequence length="129" mass="13836">MHRVVPQAPSSHSETCMSLELSQWLFPVSACCMHRGSSHFFSSLHLVFSPPFSLLVSLRLPSPASVSLFLSEPGGSQTARVSRGLERNHLAAPPPSCSLSLTLHHHVYPPLCFPSLSSLSVSAPPPPTA</sequence>
<reference evidence="1 2" key="1">
    <citation type="submission" date="2021-06" db="EMBL/GenBank/DDBJ databases">
        <authorList>
            <person name="Palmer J.M."/>
        </authorList>
    </citation>
    <scope>NUCLEOTIDE SEQUENCE [LARGE SCALE GENOMIC DNA]</scope>
    <source>
        <strain evidence="2">if_2019</strain>
        <tissue evidence="1">Muscle</tissue>
    </source>
</reference>
<keyword evidence="2" id="KW-1185">Reference proteome</keyword>
<evidence type="ECO:0000313" key="1">
    <source>
        <dbReference type="EMBL" id="MEQ2225179.1"/>
    </source>
</evidence>
<organism evidence="1 2">
    <name type="scientific">Ilyodon furcidens</name>
    <name type="common">goldbreast splitfin</name>
    <dbReference type="NCBI Taxonomy" id="33524"/>
    <lineage>
        <taxon>Eukaryota</taxon>
        <taxon>Metazoa</taxon>
        <taxon>Chordata</taxon>
        <taxon>Craniata</taxon>
        <taxon>Vertebrata</taxon>
        <taxon>Euteleostomi</taxon>
        <taxon>Actinopterygii</taxon>
        <taxon>Neopterygii</taxon>
        <taxon>Teleostei</taxon>
        <taxon>Neoteleostei</taxon>
        <taxon>Acanthomorphata</taxon>
        <taxon>Ovalentaria</taxon>
        <taxon>Atherinomorphae</taxon>
        <taxon>Cyprinodontiformes</taxon>
        <taxon>Goodeidae</taxon>
        <taxon>Ilyodon</taxon>
    </lineage>
</organism>
<comment type="caution">
    <text evidence="1">The sequence shown here is derived from an EMBL/GenBank/DDBJ whole genome shotgun (WGS) entry which is preliminary data.</text>
</comment>
<gene>
    <name evidence="1" type="ORF">ILYODFUR_014936</name>
</gene>
<proteinExistence type="predicted"/>
<dbReference type="EMBL" id="JAHRIQ010012869">
    <property type="protein sequence ID" value="MEQ2225179.1"/>
    <property type="molecule type" value="Genomic_DNA"/>
</dbReference>